<dbReference type="PANTHER" id="PTHR38695:SF1">
    <property type="entry name" value="AMINO ACID PERMEASE_ SLC12A DOMAIN-CONTAINING PROTEIN"/>
    <property type="match status" value="1"/>
</dbReference>
<dbReference type="Pfam" id="PF17648">
    <property type="entry name" value="Luciferase"/>
    <property type="match status" value="1"/>
</dbReference>
<evidence type="ECO:0000259" key="3">
    <source>
        <dbReference type="Pfam" id="PF17648"/>
    </source>
</evidence>
<feature type="domain" description="Luciferase" evidence="3">
    <location>
        <begin position="191"/>
        <end position="272"/>
    </location>
</feature>
<keyword evidence="5" id="KW-1185">Reference proteome</keyword>
<feature type="region of interest" description="Disordered" evidence="1">
    <location>
        <begin position="112"/>
        <end position="136"/>
    </location>
</feature>
<keyword evidence="2" id="KW-1133">Transmembrane helix</keyword>
<gene>
    <name evidence="4" type="ORF">Plec18167_001141</name>
</gene>
<name>A0ABR3YBG8_9EURO</name>
<feature type="transmembrane region" description="Helical" evidence="2">
    <location>
        <begin position="29"/>
        <end position="53"/>
    </location>
</feature>
<sequence>MPSTLSTLRLPRLPTFSGFPNHYRYGSSYSTALTIASATLLTVVGILCAPAAYRDYKKFISYGPGGPPRNVLGWLAISLLAPLQREMLDTAVYDQDIEELGEERTWLKDEDLPLRKGPRPEVGTHAAPQRQLTQTPGKEVQEALIKEFLEIQFNNQNLLNIAPSNLERHTPALFISEVAPRPNPLITSSTRGEVAHVHGTAEHSVHVILSPVDSKKVIEAGWGQRHSLSGSTFLRKLVGKKRALYIPNEYILIYAPRDEEEIKVVINIVKAAVAFGAGVSTNEIN</sequence>
<proteinExistence type="predicted"/>
<evidence type="ECO:0000313" key="5">
    <source>
        <dbReference type="Proteomes" id="UP001583193"/>
    </source>
</evidence>
<protein>
    <recommendedName>
        <fullName evidence="3">Luciferase domain-containing protein</fullName>
    </recommendedName>
</protein>
<comment type="caution">
    <text evidence="4">The sequence shown here is derived from an EMBL/GenBank/DDBJ whole genome shotgun (WGS) entry which is preliminary data.</text>
</comment>
<dbReference type="EMBL" id="JAVDPF010000002">
    <property type="protein sequence ID" value="KAL1885646.1"/>
    <property type="molecule type" value="Genomic_DNA"/>
</dbReference>
<evidence type="ECO:0000256" key="2">
    <source>
        <dbReference type="SAM" id="Phobius"/>
    </source>
</evidence>
<organism evidence="4 5">
    <name type="scientific">Paecilomyces lecythidis</name>
    <dbReference type="NCBI Taxonomy" id="3004212"/>
    <lineage>
        <taxon>Eukaryota</taxon>
        <taxon>Fungi</taxon>
        <taxon>Dikarya</taxon>
        <taxon>Ascomycota</taxon>
        <taxon>Pezizomycotina</taxon>
        <taxon>Eurotiomycetes</taxon>
        <taxon>Eurotiomycetidae</taxon>
        <taxon>Eurotiales</taxon>
        <taxon>Thermoascaceae</taxon>
        <taxon>Paecilomyces</taxon>
    </lineage>
</organism>
<dbReference type="InterPro" id="IPR048273">
    <property type="entry name" value="Luciferase"/>
</dbReference>
<evidence type="ECO:0000313" key="4">
    <source>
        <dbReference type="EMBL" id="KAL1885646.1"/>
    </source>
</evidence>
<dbReference type="Proteomes" id="UP001583193">
    <property type="component" value="Unassembled WGS sequence"/>
</dbReference>
<evidence type="ECO:0000256" key="1">
    <source>
        <dbReference type="SAM" id="MobiDB-lite"/>
    </source>
</evidence>
<dbReference type="InterPro" id="IPR040841">
    <property type="entry name" value="Luciferase_dom"/>
</dbReference>
<keyword evidence="2" id="KW-0472">Membrane</keyword>
<keyword evidence="2" id="KW-0812">Transmembrane</keyword>
<dbReference type="PANTHER" id="PTHR38695">
    <property type="entry name" value="AMINO ACID PERMEASE_ SLC12A DOMAIN-CONTAINING PROTEIN"/>
    <property type="match status" value="1"/>
</dbReference>
<reference evidence="4 5" key="1">
    <citation type="journal article" date="2024" name="IMA Fungus">
        <title>IMA Genome - F19 : A genome assembly and annotation guide to empower mycologists, including annotated draft genome sequences of Ceratocystis pirilliformis, Diaporthe australafricana, Fusarium ophioides, Paecilomyces lecythidis, and Sporothrix stenoceras.</title>
        <authorList>
            <person name="Aylward J."/>
            <person name="Wilson A.M."/>
            <person name="Visagie C.M."/>
            <person name="Spraker J."/>
            <person name="Barnes I."/>
            <person name="Buitendag C."/>
            <person name="Ceriani C."/>
            <person name="Del Mar Angel L."/>
            <person name="du Plessis D."/>
            <person name="Fuchs T."/>
            <person name="Gasser K."/>
            <person name="Kramer D."/>
            <person name="Li W."/>
            <person name="Munsamy K."/>
            <person name="Piso A."/>
            <person name="Price J.L."/>
            <person name="Sonnekus B."/>
            <person name="Thomas C."/>
            <person name="van der Nest A."/>
            <person name="van Dijk A."/>
            <person name="van Heerden A."/>
            <person name="van Vuuren N."/>
            <person name="Yilmaz N."/>
            <person name="Duong T.A."/>
            <person name="van der Merwe N.A."/>
            <person name="Wingfield M.J."/>
            <person name="Wingfield B.D."/>
        </authorList>
    </citation>
    <scope>NUCLEOTIDE SEQUENCE [LARGE SCALE GENOMIC DNA]</scope>
    <source>
        <strain evidence="4 5">CMW 18167</strain>
    </source>
</reference>
<accession>A0ABR3YBG8</accession>